<protein>
    <recommendedName>
        <fullName evidence="2">Putative plant transposon protein domain-containing protein</fullName>
    </recommendedName>
</protein>
<evidence type="ECO:0000313" key="3">
    <source>
        <dbReference type="EMBL" id="MED6195397.1"/>
    </source>
</evidence>
<accession>A0ABU6XBT5</accession>
<reference evidence="3 4" key="1">
    <citation type="journal article" date="2023" name="Plants (Basel)">
        <title>Bridging the Gap: Combining Genomics and Transcriptomics Approaches to Understand Stylosanthes scabra, an Orphan Legume from the Brazilian Caatinga.</title>
        <authorList>
            <person name="Ferreira-Neto J.R.C."/>
            <person name="da Silva M.D."/>
            <person name="Binneck E."/>
            <person name="de Melo N.F."/>
            <person name="da Silva R.H."/>
            <person name="de Melo A.L.T.M."/>
            <person name="Pandolfi V."/>
            <person name="Bustamante F.O."/>
            <person name="Brasileiro-Vidal A.C."/>
            <person name="Benko-Iseppon A.M."/>
        </authorList>
    </citation>
    <scope>NUCLEOTIDE SEQUENCE [LARGE SCALE GENOMIC DNA]</scope>
    <source>
        <tissue evidence="3">Leaves</tissue>
    </source>
</reference>
<feature type="domain" description="Putative plant transposon protein" evidence="2">
    <location>
        <begin position="76"/>
        <end position="258"/>
    </location>
</feature>
<dbReference type="InterPro" id="IPR046796">
    <property type="entry name" value="Transposase_32_dom"/>
</dbReference>
<evidence type="ECO:0000256" key="1">
    <source>
        <dbReference type="SAM" id="MobiDB-lite"/>
    </source>
</evidence>
<name>A0ABU6XBT5_9FABA</name>
<comment type="caution">
    <text evidence="3">The sequence shown here is derived from an EMBL/GenBank/DDBJ whole genome shotgun (WGS) entry which is preliminary data.</text>
</comment>
<dbReference type="Pfam" id="PF20167">
    <property type="entry name" value="Transposase_32"/>
    <property type="match status" value="1"/>
</dbReference>
<dbReference type="Proteomes" id="UP001341840">
    <property type="component" value="Unassembled WGS sequence"/>
</dbReference>
<gene>
    <name evidence="3" type="ORF">PIB30_037496</name>
</gene>
<keyword evidence="4" id="KW-1185">Reference proteome</keyword>
<evidence type="ECO:0000259" key="2">
    <source>
        <dbReference type="Pfam" id="PF20167"/>
    </source>
</evidence>
<proteinExistence type="predicted"/>
<evidence type="ECO:0000313" key="4">
    <source>
        <dbReference type="Proteomes" id="UP001341840"/>
    </source>
</evidence>
<organism evidence="3 4">
    <name type="scientific">Stylosanthes scabra</name>
    <dbReference type="NCBI Taxonomy" id="79078"/>
    <lineage>
        <taxon>Eukaryota</taxon>
        <taxon>Viridiplantae</taxon>
        <taxon>Streptophyta</taxon>
        <taxon>Embryophyta</taxon>
        <taxon>Tracheophyta</taxon>
        <taxon>Spermatophyta</taxon>
        <taxon>Magnoliopsida</taxon>
        <taxon>eudicotyledons</taxon>
        <taxon>Gunneridae</taxon>
        <taxon>Pentapetalae</taxon>
        <taxon>rosids</taxon>
        <taxon>fabids</taxon>
        <taxon>Fabales</taxon>
        <taxon>Fabaceae</taxon>
        <taxon>Papilionoideae</taxon>
        <taxon>50 kb inversion clade</taxon>
        <taxon>dalbergioids sensu lato</taxon>
        <taxon>Dalbergieae</taxon>
        <taxon>Pterocarpus clade</taxon>
        <taxon>Stylosanthes</taxon>
    </lineage>
</organism>
<sequence>MPHLKRSAKKPRQEDIVYEEPPMDHPLAKYFGGLADLNRYQFNFAKRKEIPPRYLDINLLVTQNFHSLEKILDDQGLMEFVQIRDIYYPKLVSIAYSTLSIDFNEENAAKFTLNFRMNKKEYEINSTNLAKVWKLDEMGCLYEGTKALENWGPLVKRNAYELFNIQREPGKKLSCSVFDTEMRVLHYLINYVLMPRSTGHGHVHNDDVITMWAMVNEIKINWTYFIAQHMIRFTKSDHSKGIGYVYLWTLLFKHFGIDLSNESRRNLTSTNVIDIHTLHHMGRAHEEQGQAQQASPPPQNQVGPLQQPSMLDLMQVLQRIEQNQERMNRHLQRVDRRIYKIEQHLEIEEDEDEDQV</sequence>
<dbReference type="EMBL" id="JASCZI010211637">
    <property type="protein sequence ID" value="MED6195397.1"/>
    <property type="molecule type" value="Genomic_DNA"/>
</dbReference>
<feature type="region of interest" description="Disordered" evidence="1">
    <location>
        <begin position="283"/>
        <end position="306"/>
    </location>
</feature>